<feature type="domain" description="Retrotransposon hot spot protein N-terminal" evidence="3">
    <location>
        <begin position="499"/>
        <end position="605"/>
    </location>
</feature>
<dbReference type="Pfam" id="PF24466">
    <property type="entry name" value="DUF7578"/>
    <property type="match status" value="2"/>
</dbReference>
<feature type="domain" description="DUF7578" evidence="4">
    <location>
        <begin position="233"/>
        <end position="296"/>
    </location>
</feature>
<feature type="compositionally biased region" description="Basic and acidic residues" evidence="1">
    <location>
        <begin position="185"/>
        <end position="194"/>
    </location>
</feature>
<feature type="domain" description="Retrotransposon hot spot protein,C-terminal" evidence="2">
    <location>
        <begin position="616"/>
        <end position="910"/>
    </location>
</feature>
<evidence type="ECO:0000256" key="1">
    <source>
        <dbReference type="SAM" id="MobiDB-lite"/>
    </source>
</evidence>
<feature type="region of interest" description="Disordered" evidence="1">
    <location>
        <begin position="170"/>
        <end position="211"/>
    </location>
</feature>
<proteinExistence type="predicted"/>
<evidence type="ECO:0000313" key="5">
    <source>
        <dbReference type="EMBL" id="ESS62205.1"/>
    </source>
</evidence>
<name>V5ANB0_TRYCR</name>
<evidence type="ECO:0000313" key="6">
    <source>
        <dbReference type="Proteomes" id="UP000017861"/>
    </source>
</evidence>
<dbReference type="NCBIfam" id="TIGR01631">
    <property type="entry name" value="Trypano_RHS"/>
    <property type="match status" value="2"/>
</dbReference>
<dbReference type="PANTHER" id="PTHR33129">
    <property type="entry name" value="PROTEIN KINASE DOMAIN-CONTAINING PROTEIN-RELATED"/>
    <property type="match status" value="1"/>
</dbReference>
<dbReference type="InterPro" id="IPR046835">
    <property type="entry name" value="RHS_N"/>
</dbReference>
<evidence type="ECO:0000259" key="2">
    <source>
        <dbReference type="Pfam" id="PF07999"/>
    </source>
</evidence>
<dbReference type="Pfam" id="PF07999">
    <property type="entry name" value="RHSP"/>
    <property type="match status" value="1"/>
</dbReference>
<dbReference type="InterPro" id="IPR056000">
    <property type="entry name" value="DUF7578"/>
</dbReference>
<dbReference type="OrthoDB" id="2340858at2759"/>
<dbReference type="InterPro" id="IPR052980">
    <property type="entry name" value="Crinkler_effector"/>
</dbReference>
<sequence length="1080" mass="123960">MHTADIFHKACNLHSFFSVGDYRDASLLWRVWFVFPACSCCCSEFSSKFCVFVPVAMCPRPLAECVLCRRCHTGAGPWRAECVSEPSVPTTLLLLFALSNTVLGGWHPLSVVVVVLVHVVFIEYCVDGFLAVDDFLVLSASHFCDYFLFYSSHVCWSVFSFNSIQPRKKGETMPENQASAVPQGDRQRRARSESEDVTDQPAATRRGLEEARQPQWTLLSRVEDVMLKGSTSRTKMKLNDFLRNHVGGRAAVDEDHNVTMQVFVQDPDDYVQDQQLLEVILNLAAYRELEAIYELHCEGVFSLWQWNIYEGKDTATPFARGKLNAAFSQVLTRKRRGTEERRWAEERAVRRQKVELTVTTTIKDVLFRGRVRVMDMQLNDFLVMELDGMGVMPANQNVLLKEFIKDSARYIRGTFLLRDIKASDRYKRMERAVREEMDMEEDADDLCEKGVDNLLKWSLAAEEVKANVHNLTKHLLDAAFIELMSSMTMSAPMYLEGCYESVYNASWHHVVEVPGGEGTGMEVREGEAPQSWTYREVGNTFERDDAVEQSGVLHCRLMVLTSDKGWPYSWNLKGVESTRDCYVNCEVEQVWQIVKDALTELLSIRRWTYFKPGRHVLIGTSGIGKSMNAGSYLLYQLLHYDIKKLQVVAYVIGSQSFLFDKITKTVSVYMDDPRIEDVVNIFSLLGVKGYVIYDVALASRQPPAGLPCKGWGMIVVTPPNKNEYERWAKKMDAIEIVIDCPEENDVKAMCIWMKRNRPLQEQAEYWKEVRGRMNNVGPILRFIFGKQAYDDRIKACQQAIDGSTASELEHNLGIGCCYSPIDSELSRKLVRVFRVQRGYNFGSPLNVLISPHLEREILSRLENEMKQSDFIFFVLRFWDYAPPYIIEKYAVSAFLNEDFLRAIRLKIGELRPPGRREPHSCALKEHSDKSFTRKEVLPPPERLSNPVAVDHWVLYKPWATNFPLVDAFFFVDSNPMTLVGLRMTTADGHRTTTSTVRRFTECLAAYFNGWEELSRDMSWEMIYVQHAESTPMKGWQRCVVVNSNNVSRAENREIAAFWEEEVRQYIAAISSDDARRNEVL</sequence>
<organism evidence="5 6">
    <name type="scientific">Trypanosoma cruzi Dm28c</name>
    <dbReference type="NCBI Taxonomy" id="1416333"/>
    <lineage>
        <taxon>Eukaryota</taxon>
        <taxon>Discoba</taxon>
        <taxon>Euglenozoa</taxon>
        <taxon>Kinetoplastea</taxon>
        <taxon>Metakinetoplastina</taxon>
        <taxon>Trypanosomatida</taxon>
        <taxon>Trypanosomatidae</taxon>
        <taxon>Trypanosoma</taxon>
        <taxon>Schizotrypanum</taxon>
    </lineage>
</organism>
<reference evidence="5 6" key="1">
    <citation type="journal article" date="2014" name="Genome Announc.">
        <title>Trypanosoma cruzi Clone Dm28c Draft Genome Sequence.</title>
        <authorList>
            <person name="Grisard E.C."/>
            <person name="Teixeira S.M."/>
            <person name="de Almeida L.G."/>
            <person name="Stoco P.H."/>
            <person name="Gerber A.L."/>
            <person name="Talavera-Lopez C."/>
            <person name="Lima O.C."/>
            <person name="Andersson B."/>
            <person name="de Vasconcelos A.T."/>
        </authorList>
    </citation>
    <scope>NUCLEOTIDE SEQUENCE [LARGE SCALE GENOMIC DNA]</scope>
    <source>
        <strain evidence="5 6">Dm28c</strain>
    </source>
</reference>
<dbReference type="InterPro" id="IPR046836">
    <property type="entry name" value="RHS_C"/>
</dbReference>
<accession>V5ANB0</accession>
<dbReference type="Pfam" id="PF20445">
    <property type="entry name" value="RHS_N"/>
    <property type="match status" value="1"/>
</dbReference>
<evidence type="ECO:0000259" key="4">
    <source>
        <dbReference type="Pfam" id="PF24466"/>
    </source>
</evidence>
<dbReference type="InterPro" id="IPR006518">
    <property type="entry name" value="Trypano_RHS"/>
</dbReference>
<comment type="caution">
    <text evidence="5">The sequence shown here is derived from an EMBL/GenBank/DDBJ whole genome shotgun (WGS) entry which is preliminary data.</text>
</comment>
<protein>
    <submittedName>
        <fullName evidence="5">Retrotransposon hot spot (RHS) protein</fullName>
    </submittedName>
</protein>
<evidence type="ECO:0000259" key="3">
    <source>
        <dbReference type="Pfam" id="PF20445"/>
    </source>
</evidence>
<dbReference type="Proteomes" id="UP000017861">
    <property type="component" value="Unassembled WGS sequence"/>
</dbReference>
<dbReference type="AlphaFoldDB" id="V5ANB0"/>
<feature type="domain" description="DUF7578" evidence="4">
    <location>
        <begin position="372"/>
        <end position="436"/>
    </location>
</feature>
<dbReference type="EMBL" id="AYLP01000202">
    <property type="protein sequence ID" value="ESS62205.1"/>
    <property type="molecule type" value="Genomic_DNA"/>
</dbReference>
<dbReference type="PANTHER" id="PTHR33129:SF3">
    <property type="entry name" value="HOT SPOT (RHS) PROTEIN, PUTATIVE-RELATED"/>
    <property type="match status" value="1"/>
</dbReference>
<gene>
    <name evidence="5" type="ORF">TCDM_10154</name>
</gene>
<dbReference type="VEuPathDB" id="TriTrypDB:TCDM_10154"/>